<feature type="region of interest" description="Disordered" evidence="1">
    <location>
        <begin position="1"/>
        <end position="30"/>
    </location>
</feature>
<name>A0A2T7EPK4_9POAL</name>
<gene>
    <name evidence="2" type="ORF">GQ55_2G136200</name>
</gene>
<feature type="region of interest" description="Disordered" evidence="1">
    <location>
        <begin position="65"/>
        <end position="151"/>
    </location>
</feature>
<dbReference type="EMBL" id="CM009750">
    <property type="protein sequence ID" value="PUZ69754.1"/>
    <property type="molecule type" value="Genomic_DNA"/>
</dbReference>
<evidence type="ECO:0000313" key="2">
    <source>
        <dbReference type="EMBL" id="PUZ69754.1"/>
    </source>
</evidence>
<dbReference type="AlphaFoldDB" id="A0A2T7EPK4"/>
<reference evidence="2 3" key="1">
    <citation type="submission" date="2018-04" db="EMBL/GenBank/DDBJ databases">
        <title>WGS assembly of Panicum hallii var. hallii HAL2.</title>
        <authorList>
            <person name="Lovell J."/>
            <person name="Jenkins J."/>
            <person name="Lowry D."/>
            <person name="Mamidi S."/>
            <person name="Sreedasyam A."/>
            <person name="Weng X."/>
            <person name="Barry K."/>
            <person name="Bonette J."/>
            <person name="Campitelli B."/>
            <person name="Daum C."/>
            <person name="Gordon S."/>
            <person name="Gould B."/>
            <person name="Lipzen A."/>
            <person name="MacQueen A."/>
            <person name="Palacio-Mejia J."/>
            <person name="Plott C."/>
            <person name="Shakirov E."/>
            <person name="Shu S."/>
            <person name="Yoshinaga Y."/>
            <person name="Zane M."/>
            <person name="Rokhsar D."/>
            <person name="Grimwood J."/>
            <person name="Schmutz J."/>
            <person name="Juenger T."/>
        </authorList>
    </citation>
    <scope>NUCLEOTIDE SEQUENCE [LARGE SCALE GENOMIC DNA]</scope>
    <source>
        <strain evidence="3">cv. HAL2</strain>
    </source>
</reference>
<feature type="compositionally biased region" description="Acidic residues" evidence="1">
    <location>
        <begin position="136"/>
        <end position="145"/>
    </location>
</feature>
<proteinExistence type="predicted"/>
<keyword evidence="3" id="KW-1185">Reference proteome</keyword>
<evidence type="ECO:0000256" key="1">
    <source>
        <dbReference type="SAM" id="MobiDB-lite"/>
    </source>
</evidence>
<dbReference type="Gramene" id="PUZ69754">
    <property type="protein sequence ID" value="PUZ69754"/>
    <property type="gene ID" value="GQ55_2G136200"/>
</dbReference>
<dbReference type="Proteomes" id="UP000244336">
    <property type="component" value="Chromosome 2"/>
</dbReference>
<organism evidence="2 3">
    <name type="scientific">Panicum hallii var. hallii</name>
    <dbReference type="NCBI Taxonomy" id="1504633"/>
    <lineage>
        <taxon>Eukaryota</taxon>
        <taxon>Viridiplantae</taxon>
        <taxon>Streptophyta</taxon>
        <taxon>Embryophyta</taxon>
        <taxon>Tracheophyta</taxon>
        <taxon>Spermatophyta</taxon>
        <taxon>Magnoliopsida</taxon>
        <taxon>Liliopsida</taxon>
        <taxon>Poales</taxon>
        <taxon>Poaceae</taxon>
        <taxon>PACMAD clade</taxon>
        <taxon>Panicoideae</taxon>
        <taxon>Panicodae</taxon>
        <taxon>Paniceae</taxon>
        <taxon>Panicinae</taxon>
        <taxon>Panicum</taxon>
        <taxon>Panicum sect. Panicum</taxon>
    </lineage>
</organism>
<sequence length="151" mass="15773">MAGFGADGTRVVFSQPEPYSPDEGFDFYSDDAARTPVSRLGMEGLALNSQPEGWPYLARYQSLVQSYGGSGSDGRKRPVHSPPPPRGTGGPIRTVGLRKPRGPGLSSSRGRGGGLPPASVAPGDPSGPRYGASDGTELEDDEDVQEIVQVS</sequence>
<evidence type="ECO:0000313" key="3">
    <source>
        <dbReference type="Proteomes" id="UP000244336"/>
    </source>
</evidence>
<protein>
    <submittedName>
        <fullName evidence="2">Uncharacterized protein</fullName>
    </submittedName>
</protein>
<accession>A0A2T7EPK4</accession>